<organism evidence="1">
    <name type="scientific">Pseudo-nitzschia australis</name>
    <dbReference type="NCBI Taxonomy" id="44445"/>
    <lineage>
        <taxon>Eukaryota</taxon>
        <taxon>Sar</taxon>
        <taxon>Stramenopiles</taxon>
        <taxon>Ochrophyta</taxon>
        <taxon>Bacillariophyta</taxon>
        <taxon>Bacillariophyceae</taxon>
        <taxon>Bacillariophycidae</taxon>
        <taxon>Bacillariales</taxon>
        <taxon>Bacillariaceae</taxon>
        <taxon>Pseudo-nitzschia</taxon>
    </lineage>
</organism>
<protein>
    <submittedName>
        <fullName evidence="1">Uncharacterized protein</fullName>
    </submittedName>
</protein>
<name>A0A7S4AJ94_9STRA</name>
<reference evidence="1" key="1">
    <citation type="submission" date="2021-01" db="EMBL/GenBank/DDBJ databases">
        <authorList>
            <person name="Corre E."/>
            <person name="Pelletier E."/>
            <person name="Niang G."/>
            <person name="Scheremetjew M."/>
            <person name="Finn R."/>
            <person name="Kale V."/>
            <person name="Holt S."/>
            <person name="Cochrane G."/>
            <person name="Meng A."/>
            <person name="Brown T."/>
            <person name="Cohen L."/>
        </authorList>
    </citation>
    <scope>NUCLEOTIDE SEQUENCE</scope>
    <source>
        <strain evidence="1">10249 10 AB</strain>
    </source>
</reference>
<dbReference type="EMBL" id="HBIX01013440">
    <property type="protein sequence ID" value="CAE0717192.1"/>
    <property type="molecule type" value="Transcribed_RNA"/>
</dbReference>
<evidence type="ECO:0000313" key="1">
    <source>
        <dbReference type="EMBL" id="CAE0717192.1"/>
    </source>
</evidence>
<gene>
    <name evidence="1" type="ORF">PAUS00366_LOCUS9944</name>
</gene>
<dbReference type="AlphaFoldDB" id="A0A7S4AJ94"/>
<sequence>MQTPTATATATATPQRQRQTIKAVEPLNDPTFVTARGQQTIEVTEGAYGCDLQNFQSQQYALRFFLDFPEGAKRNDVELPAERIYFIASCWIVEEAATERARNRHNELWERRSALQDQILELSAAMEERGIVGKAMGLRQMTACVEQKKALEDQLAELEQAYPLQEPDMITTATATTTDASAPQRRREFLEGPKGLLFDKNGVIAVKRFRGPMDTREQYHWVGTFSFVEFFEDLDEEGDDDVGNGDGR</sequence>
<proteinExistence type="predicted"/>
<accession>A0A7S4AJ94</accession>